<dbReference type="CDD" id="cd00118">
    <property type="entry name" value="LysM"/>
    <property type="match status" value="1"/>
</dbReference>
<dbReference type="InterPro" id="IPR016047">
    <property type="entry name" value="M23ase_b-sheet_dom"/>
</dbReference>
<dbReference type="AlphaFoldDB" id="A0A198UDH5"/>
<evidence type="ECO:0000313" key="4">
    <source>
        <dbReference type="Proteomes" id="UP000078228"/>
    </source>
</evidence>
<protein>
    <submittedName>
        <fullName evidence="3">Lipoprotein NlpD</fullName>
    </submittedName>
</protein>
<dbReference type="SMART" id="SM00257">
    <property type="entry name" value="LysM"/>
    <property type="match status" value="1"/>
</dbReference>
<dbReference type="CDD" id="cd12797">
    <property type="entry name" value="M23_peptidase"/>
    <property type="match status" value="1"/>
</dbReference>
<dbReference type="Gene3D" id="2.70.70.10">
    <property type="entry name" value="Glucose Permease (Domain IIA)"/>
    <property type="match status" value="1"/>
</dbReference>
<name>A0A198UDH5_MORCA</name>
<dbReference type="InterPro" id="IPR018392">
    <property type="entry name" value="LysM"/>
</dbReference>
<proteinExistence type="predicted"/>
<feature type="domain" description="LysM" evidence="2">
    <location>
        <begin position="77"/>
        <end position="121"/>
    </location>
</feature>
<dbReference type="PANTHER" id="PTHR21666">
    <property type="entry name" value="PEPTIDASE-RELATED"/>
    <property type="match status" value="1"/>
</dbReference>
<dbReference type="Proteomes" id="UP000078228">
    <property type="component" value="Unassembled WGS sequence"/>
</dbReference>
<comment type="caution">
    <text evidence="3">The sequence shown here is derived from an EMBL/GenBank/DDBJ whole genome shotgun (WGS) entry which is preliminary data.</text>
</comment>
<feature type="region of interest" description="Disordered" evidence="1">
    <location>
        <begin position="143"/>
        <end position="163"/>
    </location>
</feature>
<dbReference type="PROSITE" id="PS51782">
    <property type="entry name" value="LYSM"/>
    <property type="match status" value="1"/>
</dbReference>
<evidence type="ECO:0000313" key="3">
    <source>
        <dbReference type="EMBL" id="OAU94466.1"/>
    </source>
</evidence>
<dbReference type="PATRIC" id="fig|480.237.peg.406"/>
<gene>
    <name evidence="3" type="ORF">AO384_1823</name>
</gene>
<organism evidence="3 4">
    <name type="scientific">Moraxella catarrhalis</name>
    <name type="common">Branhamella catarrhalis</name>
    <dbReference type="NCBI Taxonomy" id="480"/>
    <lineage>
        <taxon>Bacteria</taxon>
        <taxon>Pseudomonadati</taxon>
        <taxon>Pseudomonadota</taxon>
        <taxon>Gammaproteobacteria</taxon>
        <taxon>Moraxellales</taxon>
        <taxon>Moraxellaceae</taxon>
        <taxon>Moraxella</taxon>
    </lineage>
</organism>
<evidence type="ECO:0000256" key="1">
    <source>
        <dbReference type="SAM" id="MobiDB-lite"/>
    </source>
</evidence>
<feature type="region of interest" description="Disordered" evidence="1">
    <location>
        <begin position="55"/>
        <end position="75"/>
    </location>
</feature>
<dbReference type="GO" id="GO:0004222">
    <property type="term" value="F:metalloendopeptidase activity"/>
    <property type="evidence" value="ECO:0007669"/>
    <property type="project" value="TreeGrafter"/>
</dbReference>
<dbReference type="Pfam" id="PF01476">
    <property type="entry name" value="LysM"/>
    <property type="match status" value="1"/>
</dbReference>
<evidence type="ECO:0000259" key="2">
    <source>
        <dbReference type="PROSITE" id="PS51782"/>
    </source>
</evidence>
<sequence length="328" mass="35218">MICQICLINNQYWSMTVTIVINSQTQRPIKRLGLVFGLITTCILAGCASKPTYNSASSSGGSGTGSQVITDSKGVPNRYQVKQGDTVSKIAQRYGLNWREIGRINNLNSSYTIYTGQWLTLWSGDIRARERSISSGVNTAHKPTPVVIQSSKPPVQQHPVVQKPTPPVVVVQKTTPTPPVVQQPAPVVPPVTEAPFATGSSGVMQFRYPVGATNPVVRRFGTATVAGSTVTSNGMWFSGRDGDAINASNAGTVIQADRNMDGASIVIQHTNGFVSSYIHIKDAQVKTGDTVRTGQRIASMKNQPSGAALFEFRISRNGVYVDPLTVLK</sequence>
<accession>A0A198UDH5</accession>
<dbReference type="InterPro" id="IPR036779">
    <property type="entry name" value="LysM_dom_sf"/>
</dbReference>
<dbReference type="Gene3D" id="3.10.350.10">
    <property type="entry name" value="LysM domain"/>
    <property type="match status" value="1"/>
</dbReference>
<feature type="compositionally biased region" description="Low complexity" evidence="1">
    <location>
        <begin position="152"/>
        <end position="163"/>
    </location>
</feature>
<dbReference type="EMBL" id="LXHC01000028">
    <property type="protein sequence ID" value="OAU94466.1"/>
    <property type="molecule type" value="Genomic_DNA"/>
</dbReference>
<keyword evidence="3" id="KW-0449">Lipoprotein</keyword>
<dbReference type="Pfam" id="PF01551">
    <property type="entry name" value="Peptidase_M23"/>
    <property type="match status" value="1"/>
</dbReference>
<dbReference type="SUPFAM" id="SSF51261">
    <property type="entry name" value="Duplicated hybrid motif"/>
    <property type="match status" value="1"/>
</dbReference>
<dbReference type="PANTHER" id="PTHR21666:SF270">
    <property type="entry name" value="MUREIN HYDROLASE ACTIVATOR ENVC"/>
    <property type="match status" value="1"/>
</dbReference>
<keyword evidence="4" id="KW-1185">Reference proteome</keyword>
<dbReference type="InterPro" id="IPR050570">
    <property type="entry name" value="Cell_wall_metabolism_enzyme"/>
</dbReference>
<reference evidence="3 4" key="1">
    <citation type="journal article" date="2016" name="Genome Biol. Evol.">
        <title>Comparative Genomic Analyses of the Moraxella catarrhalis Serosensitive and Seroresistant Lineages Demonstrate Their Independent Evolution.</title>
        <authorList>
            <person name="Earl J.P."/>
            <person name="de Vries S.P."/>
            <person name="Ahmed A."/>
            <person name="Powell E."/>
            <person name="Schultz M.P."/>
            <person name="Hermans P.W."/>
            <person name="Hill D.J."/>
            <person name="Zhou Z."/>
            <person name="Constantinidou C.I."/>
            <person name="Hu F.Z."/>
            <person name="Bootsma H.J."/>
            <person name="Ehrlich G.D."/>
        </authorList>
    </citation>
    <scope>NUCLEOTIDE SEQUENCE [LARGE SCALE GENOMIC DNA]</scope>
    <source>
        <strain evidence="3 4">Z7542</strain>
    </source>
</reference>
<dbReference type="InterPro" id="IPR011055">
    <property type="entry name" value="Dup_hybrid_motif"/>
</dbReference>